<protein>
    <recommendedName>
        <fullName evidence="3">F-box domain-containing protein</fullName>
    </recommendedName>
</protein>
<proteinExistence type="predicted"/>
<accession>A0A1W0WNY7</accession>
<dbReference type="Proteomes" id="UP000192578">
    <property type="component" value="Unassembled WGS sequence"/>
</dbReference>
<dbReference type="AlphaFoldDB" id="A0A1W0WNY7"/>
<sequence length="396" mass="45860">MTELHAIASIPAVNVLEESSCVNRPFADLSAEQLVEVLRCCDFLTQKKIKQVSKRWKALLALPEVTESVFFDFPSLETIAGKPRLVADENEPKKWTPAGMCPEVRHVTFIGDLYYSDQLHHHRIALLFLLSRFFNMETLTLRRMWFRSTNPVDIAAIDMVFHSINCNSRARRPVTSSPWTGTPRACVSQTLLEAKCEFHLTILLPAQTDGRTGSQQRAPRSLERSWTVAVPTLTFMSEDTPDPLSKRFCWDPFTSWINRLWWPYPEAQTGWLIDRVEDLTKRSPAFVKFLDSEWVTNAEAHDIRRPPVIWIHYFHRRETILRSNPLFERKTKPGAEHVPDFLRNIHLFRLSEPGDSHRQDAKAHCFLAALVLEFEEPILHPPPYKFDFLEIRASVC</sequence>
<evidence type="ECO:0008006" key="3">
    <source>
        <dbReference type="Google" id="ProtNLM"/>
    </source>
</evidence>
<reference evidence="2" key="1">
    <citation type="submission" date="2017-01" db="EMBL/GenBank/DDBJ databases">
        <title>Comparative genomics of anhydrobiosis in the tardigrade Hypsibius dujardini.</title>
        <authorList>
            <person name="Yoshida Y."/>
            <person name="Koutsovoulos G."/>
            <person name="Laetsch D."/>
            <person name="Stevens L."/>
            <person name="Kumar S."/>
            <person name="Horikawa D."/>
            <person name="Ishino K."/>
            <person name="Komine S."/>
            <person name="Tomita M."/>
            <person name="Blaxter M."/>
            <person name="Arakawa K."/>
        </authorList>
    </citation>
    <scope>NUCLEOTIDE SEQUENCE [LARGE SCALE GENOMIC DNA]</scope>
    <source>
        <strain evidence="2">Z151</strain>
    </source>
</reference>
<dbReference type="EMBL" id="MTYJ01000069">
    <property type="protein sequence ID" value="OQV16833.1"/>
    <property type="molecule type" value="Genomic_DNA"/>
</dbReference>
<comment type="caution">
    <text evidence="1">The sequence shown here is derived from an EMBL/GenBank/DDBJ whole genome shotgun (WGS) entry which is preliminary data.</text>
</comment>
<organism evidence="1 2">
    <name type="scientific">Hypsibius exemplaris</name>
    <name type="common">Freshwater tardigrade</name>
    <dbReference type="NCBI Taxonomy" id="2072580"/>
    <lineage>
        <taxon>Eukaryota</taxon>
        <taxon>Metazoa</taxon>
        <taxon>Ecdysozoa</taxon>
        <taxon>Tardigrada</taxon>
        <taxon>Eutardigrada</taxon>
        <taxon>Parachela</taxon>
        <taxon>Hypsibioidea</taxon>
        <taxon>Hypsibiidae</taxon>
        <taxon>Hypsibius</taxon>
    </lineage>
</organism>
<gene>
    <name evidence="1" type="ORF">BV898_09005</name>
</gene>
<keyword evidence="2" id="KW-1185">Reference proteome</keyword>
<evidence type="ECO:0000313" key="2">
    <source>
        <dbReference type="Proteomes" id="UP000192578"/>
    </source>
</evidence>
<evidence type="ECO:0000313" key="1">
    <source>
        <dbReference type="EMBL" id="OQV16833.1"/>
    </source>
</evidence>
<name>A0A1W0WNY7_HYPEX</name>